<evidence type="ECO:0000256" key="2">
    <source>
        <dbReference type="SAM" id="MobiDB-lite"/>
    </source>
</evidence>
<dbReference type="AlphaFoldDB" id="A0A1Q9CF54"/>
<dbReference type="InterPro" id="IPR011989">
    <property type="entry name" value="ARM-like"/>
</dbReference>
<feature type="compositionally biased region" description="Low complexity" evidence="2">
    <location>
        <begin position="396"/>
        <end position="412"/>
    </location>
</feature>
<accession>A0A1Q9CF54</accession>
<dbReference type="PANTHER" id="PTHR11649:SF13">
    <property type="entry name" value="ENGB-TYPE G DOMAIN-CONTAINING PROTEIN"/>
    <property type="match status" value="1"/>
</dbReference>
<dbReference type="Proteomes" id="UP000186817">
    <property type="component" value="Unassembled WGS sequence"/>
</dbReference>
<dbReference type="Pfam" id="PF13646">
    <property type="entry name" value="HEAT_2"/>
    <property type="match status" value="1"/>
</dbReference>
<dbReference type="InterPro" id="IPR004155">
    <property type="entry name" value="PBS_lyase_HEAT"/>
</dbReference>
<dbReference type="OrthoDB" id="391988at2759"/>
<dbReference type="PANTHER" id="PTHR11649">
    <property type="entry name" value="MSS1/TRME-RELATED GTP-BINDING PROTEIN"/>
    <property type="match status" value="1"/>
</dbReference>
<feature type="region of interest" description="Disordered" evidence="2">
    <location>
        <begin position="779"/>
        <end position="814"/>
    </location>
</feature>
<dbReference type="GO" id="GO:0005525">
    <property type="term" value="F:GTP binding"/>
    <property type="evidence" value="ECO:0007669"/>
    <property type="project" value="InterPro"/>
</dbReference>
<feature type="region of interest" description="Disordered" evidence="2">
    <location>
        <begin position="228"/>
        <end position="254"/>
    </location>
</feature>
<dbReference type="SUPFAM" id="SSF52540">
    <property type="entry name" value="P-loop containing nucleoside triphosphate hydrolases"/>
    <property type="match status" value="1"/>
</dbReference>
<dbReference type="Gene3D" id="1.25.10.10">
    <property type="entry name" value="Leucine-rich Repeat Variant"/>
    <property type="match status" value="1"/>
</dbReference>
<dbReference type="SMART" id="SM00567">
    <property type="entry name" value="EZ_HEAT"/>
    <property type="match status" value="1"/>
</dbReference>
<feature type="coiled-coil region" evidence="1">
    <location>
        <begin position="745"/>
        <end position="772"/>
    </location>
</feature>
<evidence type="ECO:0000256" key="1">
    <source>
        <dbReference type="SAM" id="Coils"/>
    </source>
</evidence>
<dbReference type="EMBL" id="LSRX01001271">
    <property type="protein sequence ID" value="OLP81542.1"/>
    <property type="molecule type" value="Genomic_DNA"/>
</dbReference>
<gene>
    <name evidence="4" type="primary">engB</name>
    <name evidence="4" type="ORF">AK812_SmicGene37910</name>
</gene>
<feature type="compositionally biased region" description="Basic and acidic residues" evidence="2">
    <location>
        <begin position="25"/>
        <end position="34"/>
    </location>
</feature>
<feature type="domain" description="G" evidence="3">
    <location>
        <begin position="535"/>
        <end position="636"/>
    </location>
</feature>
<reference evidence="4 5" key="1">
    <citation type="submission" date="2016-02" db="EMBL/GenBank/DDBJ databases">
        <title>Genome analysis of coral dinoflagellate symbionts highlights evolutionary adaptations to a symbiotic lifestyle.</title>
        <authorList>
            <person name="Aranda M."/>
            <person name="Li Y."/>
            <person name="Liew Y.J."/>
            <person name="Baumgarten S."/>
            <person name="Simakov O."/>
            <person name="Wilson M."/>
            <person name="Piel J."/>
            <person name="Ashoor H."/>
            <person name="Bougouffa S."/>
            <person name="Bajic V.B."/>
            <person name="Ryu T."/>
            <person name="Ravasi T."/>
            <person name="Bayer T."/>
            <person name="Micklem G."/>
            <person name="Kim H."/>
            <person name="Bhak J."/>
            <person name="Lajeunesse T.C."/>
            <person name="Voolstra C.R."/>
        </authorList>
    </citation>
    <scope>NUCLEOTIDE SEQUENCE [LARGE SCALE GENOMIC DNA]</scope>
    <source>
        <strain evidence="4 5">CCMP2467</strain>
    </source>
</reference>
<protein>
    <submittedName>
        <fullName evidence="4">Putative GTP-binding protein EngB</fullName>
    </submittedName>
</protein>
<dbReference type="InterPro" id="IPR027417">
    <property type="entry name" value="P-loop_NTPase"/>
</dbReference>
<evidence type="ECO:0000313" key="4">
    <source>
        <dbReference type="EMBL" id="OLP81542.1"/>
    </source>
</evidence>
<organism evidence="4 5">
    <name type="scientific">Symbiodinium microadriaticum</name>
    <name type="common">Dinoflagellate</name>
    <name type="synonym">Zooxanthella microadriatica</name>
    <dbReference type="NCBI Taxonomy" id="2951"/>
    <lineage>
        <taxon>Eukaryota</taxon>
        <taxon>Sar</taxon>
        <taxon>Alveolata</taxon>
        <taxon>Dinophyceae</taxon>
        <taxon>Suessiales</taxon>
        <taxon>Symbiodiniaceae</taxon>
        <taxon>Symbiodinium</taxon>
    </lineage>
</organism>
<feature type="region of interest" description="Disordered" evidence="2">
    <location>
        <begin position="24"/>
        <end position="44"/>
    </location>
</feature>
<evidence type="ECO:0000259" key="3">
    <source>
        <dbReference type="Pfam" id="PF01926"/>
    </source>
</evidence>
<feature type="compositionally biased region" description="Basic and acidic residues" evidence="2">
    <location>
        <begin position="432"/>
        <end position="443"/>
    </location>
</feature>
<dbReference type="InterPro" id="IPR006073">
    <property type="entry name" value="GTP-bd"/>
</dbReference>
<keyword evidence="5" id="KW-1185">Reference proteome</keyword>
<proteinExistence type="predicted"/>
<feature type="compositionally biased region" description="Acidic residues" evidence="2">
    <location>
        <begin position="792"/>
        <end position="814"/>
    </location>
</feature>
<dbReference type="Gene3D" id="3.40.50.300">
    <property type="entry name" value="P-loop containing nucleotide triphosphate hydrolases"/>
    <property type="match status" value="1"/>
</dbReference>
<keyword evidence="1" id="KW-0175">Coiled coil</keyword>
<name>A0A1Q9CF54_SYMMI</name>
<feature type="region of interest" description="Disordered" evidence="2">
    <location>
        <begin position="377"/>
        <end position="483"/>
    </location>
</feature>
<dbReference type="Pfam" id="PF01926">
    <property type="entry name" value="MMR_HSR1"/>
    <property type="match status" value="1"/>
</dbReference>
<sequence>MWGRSCGVRAFRVAVLPSHCLSTQKNRERQRSVDEGPEGQLGQLQPLRAASLAGVLSRQRLPAFACQRGRAFAAETKKRRPLRPKEELLRDATHHDVPVRRKAVKDLGRYPGDPEAIAALAKALGDEDVAVQLAAQGAMSKVADIGDPRTVQATLERVSSTCEWTRIAALSTLADITGKFGHATRGTALDLQVEEAVKSRLTDEDWGGVPRGSALAALLAMALAPASLRAPRPTDPTRQGPSRPGAEAKAAPGRGEALLAHARTSIASGVLVASLASLVARTGPRWLRRRGSRIGLRAGAVTDTLNVTEVYRLLKQAPTTRHALQLASRLRKAARDGKRTKEGRMLDPGIVDEALDVLLENNARLRIPVKKVQSIYDEDEDDEELSNPFARRKQDAPWAEEAFPEAAEAAEAGDPTLLAQAAAAEEAEDRAEEFGREEVDPRSFAELPAEEMEEPEEPKEPKAPPRWKSGSSPETENEEDDGDVPYELWEQVISKKFNVVDRVWKAPTSTDLPRVPKLSEDAMVPENAWLRMPHIAVNGMTNCGKSSLINHVVRWNYAAKASSKAGRTTSIDFYVVNNRFVLVDLPGYPDPEEMAHQGVLKRWEAVWEDLVLRYLQMCEEGVYDLRLMMHLQQSHKKPSRACRRFVQELQERKLPMLLIMTKDDHLVKPQEQRNPYATQMKKTLRLEGPHIHYTSKKSLSMARNCKNHVQKWIRRAVTAESADDVKALLKERWENRTISAPKKTAEEKQAKIDFWKARYKKMRKEKKAKRRAERATLAALARAAKGAPGSADLDEAQDFEDSDFDEEPADMDFA</sequence>
<evidence type="ECO:0000313" key="5">
    <source>
        <dbReference type="Proteomes" id="UP000186817"/>
    </source>
</evidence>
<feature type="compositionally biased region" description="Acidic residues" evidence="2">
    <location>
        <begin position="448"/>
        <end position="457"/>
    </location>
</feature>
<dbReference type="SUPFAM" id="SSF48371">
    <property type="entry name" value="ARM repeat"/>
    <property type="match status" value="1"/>
</dbReference>
<comment type="caution">
    <text evidence="4">The sequence shown here is derived from an EMBL/GenBank/DDBJ whole genome shotgun (WGS) entry which is preliminary data.</text>
</comment>
<dbReference type="InterPro" id="IPR016024">
    <property type="entry name" value="ARM-type_fold"/>
</dbReference>